<proteinExistence type="predicted"/>
<evidence type="ECO:0000313" key="3">
    <source>
        <dbReference type="Proteomes" id="UP000694553"/>
    </source>
</evidence>
<evidence type="ECO:0000256" key="1">
    <source>
        <dbReference type="SAM" id="MobiDB-lite"/>
    </source>
</evidence>
<reference evidence="2" key="2">
    <citation type="submission" date="2025-08" db="UniProtKB">
        <authorList>
            <consortium name="Ensembl"/>
        </authorList>
    </citation>
    <scope>IDENTIFICATION</scope>
</reference>
<reference evidence="3" key="1">
    <citation type="submission" date="2019-10" db="EMBL/GenBank/DDBJ databases">
        <title>Corvus moneduloides (New Caledonian crow) genome, bCorMon1, primary haplotype.</title>
        <authorList>
            <person name="Rutz C."/>
            <person name="Fungtammasan C."/>
            <person name="Mountcastle J."/>
            <person name="Formenti G."/>
            <person name="Chow W."/>
            <person name="Howe K."/>
            <person name="Steele M.P."/>
            <person name="Fernandes J."/>
            <person name="Gilbert M.T.P."/>
            <person name="Fedrigo O."/>
            <person name="Jarvis E.D."/>
            <person name="Gemmell N."/>
        </authorList>
    </citation>
    <scope>NUCLEOTIDE SEQUENCE [LARGE SCALE GENOMIC DNA]</scope>
</reference>
<feature type="region of interest" description="Disordered" evidence="1">
    <location>
        <begin position="75"/>
        <end position="94"/>
    </location>
</feature>
<feature type="compositionally biased region" description="Pro residues" evidence="1">
    <location>
        <begin position="82"/>
        <end position="91"/>
    </location>
</feature>
<name>A0A8U7NYB1_CORMO</name>
<dbReference type="PANTHER" id="PTHR28398:SF1">
    <property type="entry name" value="SYNAPTONEMAL COMPLEX CENTRAL ELEMENT PROTEIN 2"/>
    <property type="match status" value="1"/>
</dbReference>
<reference evidence="2" key="3">
    <citation type="submission" date="2025-09" db="UniProtKB">
        <authorList>
            <consortium name="Ensembl"/>
        </authorList>
    </citation>
    <scope>IDENTIFICATION</scope>
</reference>
<keyword evidence="3" id="KW-1185">Reference proteome</keyword>
<dbReference type="InterPro" id="IPR034609">
    <property type="entry name" value="Syce2"/>
</dbReference>
<dbReference type="AlphaFoldDB" id="A0A8U7NYB1"/>
<dbReference type="Ensembl" id="ENSCMUT00000033387.1">
    <property type="protein sequence ID" value="ENSCMUP00000033016.1"/>
    <property type="gene ID" value="ENSCMUG00000016938.1"/>
</dbReference>
<evidence type="ECO:0000313" key="2">
    <source>
        <dbReference type="Ensembl" id="ENSCMUP00000033016.1"/>
    </source>
</evidence>
<sequence length="155" mass="17487">MRGFRESLMQKVSELAEQLEERLFHLYGFHNELIQERLQAVAEVMERVEEVQAELRHVCCTVEAAYRDLLLQPELSMNPSTPRDPPGPPPRRTLVGVDGLEVHEVPDDVELVADPVAPQHVPRVPRDAQRLPARVPLQHRHHLGGSPAGTRTGTH</sequence>
<dbReference type="GO" id="GO:0000801">
    <property type="term" value="C:central element"/>
    <property type="evidence" value="ECO:0007669"/>
    <property type="project" value="InterPro"/>
</dbReference>
<accession>A0A8U7NYB1</accession>
<dbReference type="PANTHER" id="PTHR28398">
    <property type="entry name" value="SYNAPTONEMAL COMPLEX CENTRAL ELEMENT PROTEIN 2"/>
    <property type="match status" value="1"/>
</dbReference>
<protein>
    <submittedName>
        <fullName evidence="2">Uncharacterized protein</fullName>
    </submittedName>
</protein>
<dbReference type="GO" id="GO:0007130">
    <property type="term" value="P:synaptonemal complex assembly"/>
    <property type="evidence" value="ECO:0007669"/>
    <property type="project" value="InterPro"/>
</dbReference>
<feature type="region of interest" description="Disordered" evidence="1">
    <location>
        <begin position="134"/>
        <end position="155"/>
    </location>
</feature>
<organism evidence="2 3">
    <name type="scientific">Corvus moneduloides</name>
    <name type="common">New Caledonian crow</name>
    <dbReference type="NCBI Taxonomy" id="1196302"/>
    <lineage>
        <taxon>Eukaryota</taxon>
        <taxon>Metazoa</taxon>
        <taxon>Chordata</taxon>
        <taxon>Craniata</taxon>
        <taxon>Vertebrata</taxon>
        <taxon>Euteleostomi</taxon>
        <taxon>Archelosauria</taxon>
        <taxon>Archosauria</taxon>
        <taxon>Dinosauria</taxon>
        <taxon>Saurischia</taxon>
        <taxon>Theropoda</taxon>
        <taxon>Coelurosauria</taxon>
        <taxon>Aves</taxon>
        <taxon>Neognathae</taxon>
        <taxon>Neoaves</taxon>
        <taxon>Telluraves</taxon>
        <taxon>Australaves</taxon>
        <taxon>Passeriformes</taxon>
        <taxon>Corvoidea</taxon>
        <taxon>Corvidae</taxon>
        <taxon>Corvus</taxon>
    </lineage>
</organism>
<dbReference type="Proteomes" id="UP000694553">
    <property type="component" value="Unassembled WGS sequence"/>
</dbReference>